<dbReference type="AlphaFoldDB" id="A0AAN8ID56"/>
<dbReference type="EMBL" id="WIXE01021035">
    <property type="protein sequence ID" value="KAK5968761.1"/>
    <property type="molecule type" value="Genomic_DNA"/>
</dbReference>
<protein>
    <recommendedName>
        <fullName evidence="1">Glutaminase EF-hand domain-containing protein</fullName>
    </recommendedName>
</protein>
<reference evidence="2 3" key="1">
    <citation type="submission" date="2019-10" db="EMBL/GenBank/DDBJ databases">
        <title>Assembly and Annotation for the nematode Trichostrongylus colubriformis.</title>
        <authorList>
            <person name="Martin J."/>
        </authorList>
    </citation>
    <scope>NUCLEOTIDE SEQUENCE [LARGE SCALE GENOMIC DNA]</scope>
    <source>
        <strain evidence="2">G859</strain>
        <tissue evidence="2">Whole worm</tissue>
    </source>
</reference>
<proteinExistence type="predicted"/>
<dbReference type="InterPro" id="IPR041541">
    <property type="entry name" value="Glutaminase_EF-hand"/>
</dbReference>
<gene>
    <name evidence="2" type="ORF">GCK32_009617</name>
</gene>
<comment type="caution">
    <text evidence="2">The sequence shown here is derived from an EMBL/GenBank/DDBJ whole genome shotgun (WGS) entry which is preliminary data.</text>
</comment>
<evidence type="ECO:0000313" key="2">
    <source>
        <dbReference type="EMBL" id="KAK5968761.1"/>
    </source>
</evidence>
<feature type="non-terminal residue" evidence="2">
    <location>
        <position position="95"/>
    </location>
</feature>
<accession>A0AAN8ID56</accession>
<dbReference type="Proteomes" id="UP001331761">
    <property type="component" value="Unassembled WGS sequence"/>
</dbReference>
<dbReference type="Pfam" id="PF17959">
    <property type="entry name" value="EF-hand_14"/>
    <property type="match status" value="1"/>
</dbReference>
<sequence>MMRENSVIGGSLIRRSLSHDITLRTHLQEQIFNLYRDEKTGKIYIPKFFKELNDGGIRKDDPRLASVIRQLRDAEHIDHGVFDQEHLYLDSEAFK</sequence>
<name>A0AAN8ID56_TRICO</name>
<organism evidence="2 3">
    <name type="scientific">Trichostrongylus colubriformis</name>
    <name type="common">Black scour worm</name>
    <dbReference type="NCBI Taxonomy" id="6319"/>
    <lineage>
        <taxon>Eukaryota</taxon>
        <taxon>Metazoa</taxon>
        <taxon>Ecdysozoa</taxon>
        <taxon>Nematoda</taxon>
        <taxon>Chromadorea</taxon>
        <taxon>Rhabditida</taxon>
        <taxon>Rhabditina</taxon>
        <taxon>Rhabditomorpha</taxon>
        <taxon>Strongyloidea</taxon>
        <taxon>Trichostrongylidae</taxon>
        <taxon>Trichostrongylus</taxon>
    </lineage>
</organism>
<evidence type="ECO:0000313" key="3">
    <source>
        <dbReference type="Proteomes" id="UP001331761"/>
    </source>
</evidence>
<evidence type="ECO:0000259" key="1">
    <source>
        <dbReference type="Pfam" id="PF17959"/>
    </source>
</evidence>
<feature type="domain" description="Glutaminase EF-hand" evidence="1">
    <location>
        <begin position="28"/>
        <end position="95"/>
    </location>
</feature>
<dbReference type="Gene3D" id="1.10.238.210">
    <property type="match status" value="1"/>
</dbReference>
<keyword evidence="3" id="KW-1185">Reference proteome</keyword>